<evidence type="ECO:0000256" key="7">
    <source>
        <dbReference type="ARBA" id="ARBA00022670"/>
    </source>
</evidence>
<keyword evidence="17" id="KW-0046">Antibiotic resistance</keyword>
<keyword evidence="11" id="KW-0378">Hydrolase</keyword>
<dbReference type="SUPFAM" id="SSF53955">
    <property type="entry name" value="Lysozyme-like"/>
    <property type="match status" value="1"/>
</dbReference>
<evidence type="ECO:0000256" key="19">
    <source>
        <dbReference type="ARBA" id="ARBA00023316"/>
    </source>
</evidence>
<sequence length="864" mass="93946">MKNKHFEPSPEFDGNMREAPPTSPKKKKKKHSKAFIIFKKLMTVIATTLLSLLLVIIITGTIVSTAMAAYVLNFMDESTNVTLQQLESGSDTYFYGNETNENGEKELAVIHRIKSDFQRIPVSIDRIPQHVRNAFVYTEDERFYVHDGVDYKRTFSAFLNLFLHFYDTEQGGSTITQQLIKNLTGDNEPSPARKIREIFSAMQLEKTYSKDEILEEYLNYIGFGGPVNGIQQAAITYFGKSVDDLTIPEAAVLAAIPKSPEEYGPDVIYHRDNDPKEPVVVDGRANNKPRQEYVLYKLYENGAITYDEYQEYLVTPLLFRNSEEYKKLHPEDDAKELEEREKAYTWVVDATYYEAVKIFMDKYDLDYSKAMTKLQKGGYRVYTTYDDQMQKYVEEKMLSLENFYPAYLSTITHEVDLEPVDHPDGKPEVYTPHVGFVAMNYDGEILCAVGNVGEKTQSLVDNYAVLNKRQVGSTIKPISGYGYGLENNLLHWSTTFPDSPTLTGEDGNPWPYNYGRAAGTGAQIPVWRALQNSFNTIPAQLCAKFGVDEIYKFSTEKLGLDLVPNDKSGPSPLTLGSLHEGVTLKNLVNAYLPYGHEGIYNEAHIISKIEDSTQQIIYQNNGNPRQVISDETAYVMNRLLKNVVENGTGTAARLTNKVVCGKTGTTENWYDEVFVGLTPDFISGITTGYKYKSDSLEIPSGISAKVWMNIIGDWANTHYLDTPSDFEKVKSVIEMPMCTSTGLIAGAGCGKGAIGYWKSEVTDNYSPPYCQGAHYTAPAQTTTNASTGGDTAGGGAAAGGNAAGGGAAAGGDAGAGAGGYTGGGDAGAGGYTGGGDAGGGAAGGGGDAGGGAAAVGGGDAAGGV</sequence>
<dbReference type="InterPro" id="IPR036950">
    <property type="entry name" value="PBP_transglycosylase"/>
</dbReference>
<keyword evidence="6" id="KW-0121">Carboxypeptidase</keyword>
<dbReference type="GO" id="GO:0046677">
    <property type="term" value="P:response to antibiotic"/>
    <property type="evidence" value="ECO:0007669"/>
    <property type="project" value="UniProtKB-KW"/>
</dbReference>
<dbReference type="Gene3D" id="3.40.710.10">
    <property type="entry name" value="DD-peptidase/beta-lactamase superfamily"/>
    <property type="match status" value="1"/>
</dbReference>
<keyword evidence="7" id="KW-0645">Protease</keyword>
<reference evidence="26 27" key="1">
    <citation type="submission" date="2016-10" db="EMBL/GenBank/DDBJ databases">
        <authorList>
            <person name="de Groot N.N."/>
        </authorList>
    </citation>
    <scope>NUCLEOTIDE SEQUENCE [LARGE SCALE GENOMIC DNA]</scope>
    <source>
        <strain evidence="26 27">YAD2003</strain>
    </source>
</reference>
<comment type="function">
    <text evidence="1">Cell wall formation. Synthesis of cross-linked peptidoglycan from the lipid intermediates. The enzyme has a penicillin-insensitive transglycosylase N-terminal domain (formation of linear glycan strands) and a penicillin-sensitive transpeptidase C-terminal domain (cross-linking of the peptide subunits).</text>
</comment>
<keyword evidence="15" id="KW-1133">Transmembrane helix</keyword>
<evidence type="ECO:0000256" key="21">
    <source>
        <dbReference type="ARBA" id="ARBA00044770"/>
    </source>
</evidence>
<feature type="domain" description="Glycosyl transferase family 51" evidence="25">
    <location>
        <begin position="109"/>
        <end position="267"/>
    </location>
</feature>
<evidence type="ECO:0000256" key="23">
    <source>
        <dbReference type="SAM" id="MobiDB-lite"/>
    </source>
</evidence>
<keyword evidence="16" id="KW-0472">Membrane</keyword>
<dbReference type="Gene3D" id="1.10.3810.10">
    <property type="entry name" value="Biosynthetic peptidoglycan transglycosylase-like"/>
    <property type="match status" value="1"/>
</dbReference>
<dbReference type="InterPro" id="IPR012338">
    <property type="entry name" value="Beta-lactam/transpept-like"/>
</dbReference>
<dbReference type="GO" id="GO:0030288">
    <property type="term" value="C:outer membrane-bounded periplasmic space"/>
    <property type="evidence" value="ECO:0007669"/>
    <property type="project" value="TreeGrafter"/>
</dbReference>
<dbReference type="GO" id="GO:0005886">
    <property type="term" value="C:plasma membrane"/>
    <property type="evidence" value="ECO:0007669"/>
    <property type="project" value="UniProtKB-SubCell"/>
</dbReference>
<feature type="domain" description="Penicillin-binding protein transpeptidase" evidence="24">
    <location>
        <begin position="436"/>
        <end position="671"/>
    </location>
</feature>
<dbReference type="Pfam" id="PF00905">
    <property type="entry name" value="Transpeptidase"/>
    <property type="match status" value="1"/>
</dbReference>
<keyword evidence="5" id="KW-1003">Cell membrane</keyword>
<evidence type="ECO:0000259" key="24">
    <source>
        <dbReference type="Pfam" id="PF00905"/>
    </source>
</evidence>
<keyword evidence="8" id="KW-0328">Glycosyltransferase</keyword>
<evidence type="ECO:0000256" key="4">
    <source>
        <dbReference type="ARBA" id="ARBA00018638"/>
    </source>
</evidence>
<comment type="catalytic activity">
    <reaction evidence="20">
        <text>Preferential cleavage: (Ac)2-L-Lys-D-Ala-|-D-Ala. Also transpeptidation of peptidyl-alanyl moieties that are N-acyl substituents of D-alanine.</text>
        <dbReference type="EC" id="3.4.16.4"/>
    </reaction>
</comment>
<dbReference type="GO" id="GO:0009002">
    <property type="term" value="F:serine-type D-Ala-D-Ala carboxypeptidase activity"/>
    <property type="evidence" value="ECO:0007669"/>
    <property type="project" value="UniProtKB-EC"/>
</dbReference>
<dbReference type="OrthoDB" id="9766909at2"/>
<dbReference type="PANTHER" id="PTHR32282:SF11">
    <property type="entry name" value="PENICILLIN-BINDING PROTEIN 1B"/>
    <property type="match status" value="1"/>
</dbReference>
<evidence type="ECO:0000256" key="22">
    <source>
        <dbReference type="ARBA" id="ARBA00049902"/>
    </source>
</evidence>
<dbReference type="Pfam" id="PF00912">
    <property type="entry name" value="Transgly"/>
    <property type="match status" value="1"/>
</dbReference>
<dbReference type="SUPFAM" id="SSF56601">
    <property type="entry name" value="beta-lactamase/transpeptidase-like"/>
    <property type="match status" value="1"/>
</dbReference>
<keyword evidence="10" id="KW-0812">Transmembrane</keyword>
<evidence type="ECO:0000256" key="13">
    <source>
        <dbReference type="ARBA" id="ARBA00022968"/>
    </source>
</evidence>
<evidence type="ECO:0000256" key="16">
    <source>
        <dbReference type="ARBA" id="ARBA00023136"/>
    </source>
</evidence>
<dbReference type="UniPathway" id="UPA00219"/>
<keyword evidence="19" id="KW-0961">Cell wall biogenesis/degradation</keyword>
<evidence type="ECO:0000256" key="8">
    <source>
        <dbReference type="ARBA" id="ARBA00022676"/>
    </source>
</evidence>
<keyword evidence="9" id="KW-0808">Transferase</keyword>
<keyword evidence="14" id="KW-0573">Peptidoglycan synthesis</keyword>
<comment type="catalytic activity">
    <reaction evidence="22">
        <text>[GlcNAc-(1-&gt;4)-Mur2Ac(oyl-L-Ala-gamma-D-Glu-L-Lys-D-Ala-D-Ala)](n)-di-trans,octa-cis-undecaprenyl diphosphate + beta-D-GlcNAc-(1-&gt;4)-Mur2Ac(oyl-L-Ala-gamma-D-Glu-L-Lys-D-Ala-D-Ala)-di-trans,octa-cis-undecaprenyl diphosphate = [GlcNAc-(1-&gt;4)-Mur2Ac(oyl-L-Ala-gamma-D-Glu-L-Lys-D-Ala-D-Ala)](n+1)-di-trans,octa-cis-undecaprenyl diphosphate + di-trans,octa-cis-undecaprenyl diphosphate + H(+)</text>
        <dbReference type="Rhea" id="RHEA:23708"/>
        <dbReference type="Rhea" id="RHEA-COMP:9602"/>
        <dbReference type="Rhea" id="RHEA-COMP:9603"/>
        <dbReference type="ChEBI" id="CHEBI:15378"/>
        <dbReference type="ChEBI" id="CHEBI:58405"/>
        <dbReference type="ChEBI" id="CHEBI:60033"/>
        <dbReference type="ChEBI" id="CHEBI:78435"/>
        <dbReference type="EC" id="2.4.99.28"/>
    </reaction>
</comment>
<dbReference type="GO" id="GO:0008658">
    <property type="term" value="F:penicillin binding"/>
    <property type="evidence" value="ECO:0007669"/>
    <property type="project" value="InterPro"/>
</dbReference>
<evidence type="ECO:0000256" key="3">
    <source>
        <dbReference type="ARBA" id="ARBA00012448"/>
    </source>
</evidence>
<organism evidence="26 27">
    <name type="scientific">Ruminococcus flavefaciens</name>
    <dbReference type="NCBI Taxonomy" id="1265"/>
    <lineage>
        <taxon>Bacteria</taxon>
        <taxon>Bacillati</taxon>
        <taxon>Bacillota</taxon>
        <taxon>Clostridia</taxon>
        <taxon>Eubacteriales</taxon>
        <taxon>Oscillospiraceae</taxon>
        <taxon>Ruminococcus</taxon>
    </lineage>
</organism>
<dbReference type="InterPro" id="IPR001264">
    <property type="entry name" value="Glyco_trans_51"/>
</dbReference>
<dbReference type="GO" id="GO:0006508">
    <property type="term" value="P:proteolysis"/>
    <property type="evidence" value="ECO:0007669"/>
    <property type="project" value="UniProtKB-KW"/>
</dbReference>
<dbReference type="InterPro" id="IPR023346">
    <property type="entry name" value="Lysozyme-like_dom_sf"/>
</dbReference>
<proteinExistence type="predicted"/>
<evidence type="ECO:0000256" key="14">
    <source>
        <dbReference type="ARBA" id="ARBA00022984"/>
    </source>
</evidence>
<evidence type="ECO:0000256" key="15">
    <source>
        <dbReference type="ARBA" id="ARBA00022989"/>
    </source>
</evidence>
<dbReference type="GO" id="GO:0009252">
    <property type="term" value="P:peptidoglycan biosynthetic process"/>
    <property type="evidence" value="ECO:0007669"/>
    <property type="project" value="UniProtKB-UniPathway"/>
</dbReference>
<dbReference type="EC" id="3.4.16.4" evidence="3"/>
<evidence type="ECO:0000313" key="26">
    <source>
        <dbReference type="EMBL" id="SEH48090.1"/>
    </source>
</evidence>
<evidence type="ECO:0000256" key="11">
    <source>
        <dbReference type="ARBA" id="ARBA00022801"/>
    </source>
</evidence>
<evidence type="ECO:0000256" key="2">
    <source>
        <dbReference type="ARBA" id="ARBA00004401"/>
    </source>
</evidence>
<evidence type="ECO:0000256" key="10">
    <source>
        <dbReference type="ARBA" id="ARBA00022692"/>
    </source>
</evidence>
<gene>
    <name evidence="26" type="ORF">SAMN02910265_00948</name>
</gene>
<dbReference type="EC" id="2.4.99.28" evidence="21"/>
<evidence type="ECO:0000256" key="6">
    <source>
        <dbReference type="ARBA" id="ARBA00022645"/>
    </source>
</evidence>
<evidence type="ECO:0000256" key="20">
    <source>
        <dbReference type="ARBA" id="ARBA00034000"/>
    </source>
</evidence>
<dbReference type="RefSeq" id="WP_074714717.1">
    <property type="nucleotide sequence ID" value="NZ_FNWV01000002.1"/>
</dbReference>
<dbReference type="EMBL" id="FNWV01000002">
    <property type="protein sequence ID" value="SEH48090.1"/>
    <property type="molecule type" value="Genomic_DNA"/>
</dbReference>
<dbReference type="GO" id="GO:0008955">
    <property type="term" value="F:peptidoglycan glycosyltransferase activity"/>
    <property type="evidence" value="ECO:0007669"/>
    <property type="project" value="UniProtKB-EC"/>
</dbReference>
<evidence type="ECO:0000256" key="18">
    <source>
        <dbReference type="ARBA" id="ARBA00023268"/>
    </source>
</evidence>
<evidence type="ECO:0000313" key="27">
    <source>
        <dbReference type="Proteomes" id="UP000183190"/>
    </source>
</evidence>
<protein>
    <recommendedName>
        <fullName evidence="4">Penicillin-binding protein 1A</fullName>
        <ecNumber evidence="21">2.4.99.28</ecNumber>
        <ecNumber evidence="3">3.4.16.4</ecNumber>
    </recommendedName>
</protein>
<accession>A0A1H6IJK8</accession>
<dbReference type="InterPro" id="IPR050396">
    <property type="entry name" value="Glycosyltr_51/Transpeptidase"/>
</dbReference>
<keyword evidence="12" id="KW-0133">Cell shape</keyword>
<dbReference type="Proteomes" id="UP000183190">
    <property type="component" value="Unassembled WGS sequence"/>
</dbReference>
<keyword evidence="13" id="KW-0735">Signal-anchor</keyword>
<dbReference type="GO" id="GO:0071555">
    <property type="term" value="P:cell wall organization"/>
    <property type="evidence" value="ECO:0007669"/>
    <property type="project" value="UniProtKB-KW"/>
</dbReference>
<feature type="region of interest" description="Disordered" evidence="23">
    <location>
        <begin position="1"/>
        <end position="27"/>
    </location>
</feature>
<dbReference type="GO" id="GO:0008360">
    <property type="term" value="P:regulation of cell shape"/>
    <property type="evidence" value="ECO:0007669"/>
    <property type="project" value="UniProtKB-KW"/>
</dbReference>
<name>A0A1H6IJK8_RUMFL</name>
<dbReference type="PANTHER" id="PTHR32282">
    <property type="entry name" value="BINDING PROTEIN TRANSPEPTIDASE, PUTATIVE-RELATED"/>
    <property type="match status" value="1"/>
</dbReference>
<evidence type="ECO:0000256" key="5">
    <source>
        <dbReference type="ARBA" id="ARBA00022475"/>
    </source>
</evidence>
<evidence type="ECO:0000256" key="12">
    <source>
        <dbReference type="ARBA" id="ARBA00022960"/>
    </source>
</evidence>
<evidence type="ECO:0000256" key="17">
    <source>
        <dbReference type="ARBA" id="ARBA00023251"/>
    </source>
</evidence>
<evidence type="ECO:0000256" key="9">
    <source>
        <dbReference type="ARBA" id="ARBA00022679"/>
    </source>
</evidence>
<evidence type="ECO:0000259" key="25">
    <source>
        <dbReference type="Pfam" id="PF00912"/>
    </source>
</evidence>
<evidence type="ECO:0000256" key="1">
    <source>
        <dbReference type="ARBA" id="ARBA00002624"/>
    </source>
</evidence>
<keyword evidence="18" id="KW-0511">Multifunctional enzyme</keyword>
<comment type="subcellular location">
    <subcellularLocation>
        <location evidence="2">Cell membrane</location>
        <topology evidence="2">Single-pass type II membrane protein</topology>
    </subcellularLocation>
</comment>
<dbReference type="AlphaFoldDB" id="A0A1H6IJK8"/>
<dbReference type="InterPro" id="IPR001460">
    <property type="entry name" value="PCN-bd_Tpept"/>
</dbReference>